<comment type="catalytic activity">
    <reaction evidence="8">
        <text>Mo-molybdopterin + GTP + H(+) = Mo-molybdopterin guanine dinucleotide + diphosphate</text>
        <dbReference type="Rhea" id="RHEA:34243"/>
        <dbReference type="ChEBI" id="CHEBI:15378"/>
        <dbReference type="ChEBI" id="CHEBI:33019"/>
        <dbReference type="ChEBI" id="CHEBI:37565"/>
        <dbReference type="ChEBI" id="CHEBI:71302"/>
        <dbReference type="ChEBI" id="CHEBI:71310"/>
        <dbReference type="EC" id="2.7.7.77"/>
    </reaction>
</comment>
<keyword evidence="4 8" id="KW-0547">Nucleotide-binding</keyword>
<keyword evidence="3 8" id="KW-0479">Metal-binding</keyword>
<comment type="subcellular location">
    <subcellularLocation>
        <location evidence="8">Cytoplasm</location>
    </subcellularLocation>
</comment>
<evidence type="ECO:0000256" key="7">
    <source>
        <dbReference type="ARBA" id="ARBA00023150"/>
    </source>
</evidence>
<keyword evidence="1 8" id="KW-0963">Cytoplasm</keyword>
<dbReference type="CDD" id="cd02503">
    <property type="entry name" value="MobA"/>
    <property type="match status" value="1"/>
</dbReference>
<evidence type="ECO:0000256" key="4">
    <source>
        <dbReference type="ARBA" id="ARBA00022741"/>
    </source>
</evidence>
<evidence type="ECO:0000256" key="5">
    <source>
        <dbReference type="ARBA" id="ARBA00022842"/>
    </source>
</evidence>
<dbReference type="EC" id="2.7.7.77" evidence="8"/>
<proteinExistence type="inferred from homology"/>
<evidence type="ECO:0000256" key="2">
    <source>
        <dbReference type="ARBA" id="ARBA00022679"/>
    </source>
</evidence>
<dbReference type="EMBL" id="BPQP01000030">
    <property type="protein sequence ID" value="GJD94910.1"/>
    <property type="molecule type" value="Genomic_DNA"/>
</dbReference>
<dbReference type="PANTHER" id="PTHR19136">
    <property type="entry name" value="MOLYBDENUM COFACTOR GUANYLYLTRANSFERASE"/>
    <property type="match status" value="1"/>
</dbReference>
<comment type="caution">
    <text evidence="10">The sequence shown here is derived from an EMBL/GenBank/DDBJ whole genome shotgun (WGS) entry which is preliminary data.</text>
</comment>
<comment type="function">
    <text evidence="8">Transfers a GMP moiety from GTP to Mo-molybdopterin (Mo-MPT) cofactor (Moco or molybdenum cofactor) to form Mo-molybdopterin guanine dinucleotide (Mo-MGD) cofactor.</text>
</comment>
<reference evidence="10" key="1">
    <citation type="journal article" date="2021" name="Front. Microbiol.">
        <title>Comprehensive Comparative Genomics and Phenotyping of Methylobacterium Species.</title>
        <authorList>
            <person name="Alessa O."/>
            <person name="Ogura Y."/>
            <person name="Fujitani Y."/>
            <person name="Takami H."/>
            <person name="Hayashi T."/>
            <person name="Sahin N."/>
            <person name="Tani A."/>
        </authorList>
    </citation>
    <scope>NUCLEOTIDE SEQUENCE</scope>
    <source>
        <strain evidence="10">DSM 19015</strain>
    </source>
</reference>
<keyword evidence="6 8" id="KW-0342">GTP-binding</keyword>
<evidence type="ECO:0000256" key="8">
    <source>
        <dbReference type="HAMAP-Rule" id="MF_00316"/>
    </source>
</evidence>
<sequence length="202" mass="21162">MPPVLGVILAGGLSRRMGGVDKPLLRLGGRTLLDRVRERFAPQCGAGLILNANGDPTRFSGFHGPIVPDDVPGHPGPLAGILAALDHAVLHHPGVTHVASVTGDAPFLPLDLVSRLAEAGSTAPIAVAASNGRQHFTTALWSLTLRGDLRAALVEREERRVGAYLARQGAIAVEWPATPRDPFLNVNTPEDLALAEGLLAES</sequence>
<dbReference type="InterPro" id="IPR029044">
    <property type="entry name" value="Nucleotide-diphossugar_trans"/>
</dbReference>
<dbReference type="Gene3D" id="3.90.550.10">
    <property type="entry name" value="Spore Coat Polysaccharide Biosynthesis Protein SpsA, Chain A"/>
    <property type="match status" value="1"/>
</dbReference>
<evidence type="ECO:0000256" key="1">
    <source>
        <dbReference type="ARBA" id="ARBA00022490"/>
    </source>
</evidence>
<dbReference type="PANTHER" id="PTHR19136:SF81">
    <property type="entry name" value="MOLYBDENUM COFACTOR GUANYLYLTRANSFERASE"/>
    <property type="match status" value="1"/>
</dbReference>
<reference evidence="10" key="2">
    <citation type="submission" date="2021-08" db="EMBL/GenBank/DDBJ databases">
        <authorList>
            <person name="Tani A."/>
            <person name="Ola A."/>
            <person name="Ogura Y."/>
            <person name="Katsura K."/>
            <person name="Hayashi T."/>
        </authorList>
    </citation>
    <scope>NUCLEOTIDE SEQUENCE</scope>
    <source>
        <strain evidence="10">DSM 19015</strain>
    </source>
</reference>
<gene>
    <name evidence="8 10" type="primary">mobA</name>
    <name evidence="10" type="ORF">OCOJLMKI_2117</name>
</gene>
<keyword evidence="7 8" id="KW-0501">Molybdenum cofactor biosynthesis</keyword>
<organism evidence="10 11">
    <name type="scientific">Methylobacterium iners</name>
    <dbReference type="NCBI Taxonomy" id="418707"/>
    <lineage>
        <taxon>Bacteria</taxon>
        <taxon>Pseudomonadati</taxon>
        <taxon>Pseudomonadota</taxon>
        <taxon>Alphaproteobacteria</taxon>
        <taxon>Hyphomicrobiales</taxon>
        <taxon>Methylobacteriaceae</taxon>
        <taxon>Methylobacterium</taxon>
    </lineage>
</organism>
<comment type="cofactor">
    <cofactor evidence="8">
        <name>Mg(2+)</name>
        <dbReference type="ChEBI" id="CHEBI:18420"/>
    </cofactor>
</comment>
<dbReference type="InterPro" id="IPR025877">
    <property type="entry name" value="MobA-like_NTP_Trfase"/>
</dbReference>
<evidence type="ECO:0000313" key="10">
    <source>
        <dbReference type="EMBL" id="GJD94910.1"/>
    </source>
</evidence>
<comment type="subunit">
    <text evidence="8">Monomer.</text>
</comment>
<comment type="similarity">
    <text evidence="8">Belongs to the MobA family.</text>
</comment>
<keyword evidence="11" id="KW-1185">Reference proteome</keyword>
<evidence type="ECO:0000256" key="6">
    <source>
        <dbReference type="ARBA" id="ARBA00023134"/>
    </source>
</evidence>
<dbReference type="Proteomes" id="UP001055125">
    <property type="component" value="Unassembled WGS sequence"/>
</dbReference>
<keyword evidence="10" id="KW-0548">Nucleotidyltransferase</keyword>
<evidence type="ECO:0000313" key="11">
    <source>
        <dbReference type="Proteomes" id="UP001055125"/>
    </source>
</evidence>
<protein>
    <recommendedName>
        <fullName evidence="8">Molybdenum cofactor guanylyltransferase</fullName>
        <shortName evidence="8">MoCo guanylyltransferase</shortName>
        <ecNumber evidence="8">2.7.7.77</ecNumber>
    </recommendedName>
    <alternativeName>
        <fullName evidence="8">GTP:molybdopterin guanylyltransferase</fullName>
    </alternativeName>
    <alternativeName>
        <fullName evidence="8">Mo-MPT guanylyltransferase</fullName>
    </alternativeName>
    <alternativeName>
        <fullName evidence="8">Molybdopterin guanylyltransferase</fullName>
    </alternativeName>
    <alternativeName>
        <fullName evidence="8">Molybdopterin-guanine dinucleotide synthase</fullName>
        <shortName evidence="8">MGD synthase</shortName>
    </alternativeName>
</protein>
<comment type="domain">
    <text evidence="8">The N-terminal domain determines nucleotide recognition and specific binding, while the C-terminal domain determines the specific binding to the target protein.</text>
</comment>
<dbReference type="HAMAP" id="MF_00316">
    <property type="entry name" value="MobA"/>
    <property type="match status" value="1"/>
</dbReference>
<dbReference type="InterPro" id="IPR013482">
    <property type="entry name" value="Molybde_CF_guanTrfase"/>
</dbReference>
<feature type="domain" description="MobA-like NTP transferase" evidence="9">
    <location>
        <begin position="6"/>
        <end position="163"/>
    </location>
</feature>
<keyword evidence="2 8" id="KW-0808">Transferase</keyword>
<feature type="binding site" evidence="8">
    <location>
        <position position="51"/>
    </location>
    <ligand>
        <name>GTP</name>
        <dbReference type="ChEBI" id="CHEBI:37565"/>
    </ligand>
</feature>
<dbReference type="GO" id="GO:0016779">
    <property type="term" value="F:nucleotidyltransferase activity"/>
    <property type="evidence" value="ECO:0007669"/>
    <property type="project" value="UniProtKB-KW"/>
</dbReference>
<dbReference type="Pfam" id="PF12804">
    <property type="entry name" value="NTP_transf_3"/>
    <property type="match status" value="1"/>
</dbReference>
<accession>A0ABQ4RVR6</accession>
<dbReference type="SUPFAM" id="SSF53448">
    <property type="entry name" value="Nucleotide-diphospho-sugar transferases"/>
    <property type="match status" value="1"/>
</dbReference>
<dbReference type="NCBIfam" id="TIGR02665">
    <property type="entry name" value="molyb_mobA"/>
    <property type="match status" value="1"/>
</dbReference>
<feature type="binding site" evidence="8">
    <location>
        <begin position="9"/>
        <end position="11"/>
    </location>
    <ligand>
        <name>GTP</name>
        <dbReference type="ChEBI" id="CHEBI:37565"/>
    </ligand>
</feature>
<feature type="binding site" evidence="8">
    <location>
        <position position="104"/>
    </location>
    <ligand>
        <name>GTP</name>
        <dbReference type="ChEBI" id="CHEBI:37565"/>
    </ligand>
</feature>
<feature type="binding site" evidence="8">
    <location>
        <position position="104"/>
    </location>
    <ligand>
        <name>Mg(2+)</name>
        <dbReference type="ChEBI" id="CHEBI:18420"/>
    </ligand>
</feature>
<evidence type="ECO:0000256" key="3">
    <source>
        <dbReference type="ARBA" id="ARBA00022723"/>
    </source>
</evidence>
<evidence type="ECO:0000259" key="9">
    <source>
        <dbReference type="Pfam" id="PF12804"/>
    </source>
</evidence>
<feature type="binding site" evidence="8">
    <location>
        <position position="69"/>
    </location>
    <ligand>
        <name>GTP</name>
        <dbReference type="ChEBI" id="CHEBI:37565"/>
    </ligand>
</feature>
<feature type="binding site" evidence="8">
    <location>
        <position position="22"/>
    </location>
    <ligand>
        <name>GTP</name>
        <dbReference type="ChEBI" id="CHEBI:37565"/>
    </ligand>
</feature>
<name>A0ABQ4RVR6_9HYPH</name>
<dbReference type="RefSeq" id="WP_238244068.1">
    <property type="nucleotide sequence ID" value="NZ_BPQP01000030.1"/>
</dbReference>
<keyword evidence="5 8" id="KW-0460">Magnesium</keyword>